<feature type="compositionally biased region" description="Low complexity" evidence="1">
    <location>
        <begin position="9"/>
        <end position="20"/>
    </location>
</feature>
<protein>
    <submittedName>
        <fullName evidence="2">61_t:CDS:1</fullName>
    </submittedName>
</protein>
<evidence type="ECO:0000313" key="2">
    <source>
        <dbReference type="EMBL" id="CAG8657014.1"/>
    </source>
</evidence>
<accession>A0A9N9E218</accession>
<sequence>FKADDPADAPDSAGPLDASALDADSAVGSAGLLEGAGGPISPSDFTIICDKKY</sequence>
<dbReference type="Proteomes" id="UP000789759">
    <property type="component" value="Unassembled WGS sequence"/>
</dbReference>
<reference evidence="2" key="1">
    <citation type="submission" date="2021-06" db="EMBL/GenBank/DDBJ databases">
        <authorList>
            <person name="Kallberg Y."/>
            <person name="Tangrot J."/>
            <person name="Rosling A."/>
        </authorList>
    </citation>
    <scope>NUCLEOTIDE SEQUENCE</scope>
    <source>
        <strain evidence="2">FL966</strain>
    </source>
</reference>
<evidence type="ECO:0000313" key="3">
    <source>
        <dbReference type="Proteomes" id="UP000789759"/>
    </source>
</evidence>
<feature type="non-terminal residue" evidence="2">
    <location>
        <position position="53"/>
    </location>
</feature>
<dbReference type="AlphaFoldDB" id="A0A9N9E218"/>
<keyword evidence="3" id="KW-1185">Reference proteome</keyword>
<feature type="region of interest" description="Disordered" evidence="1">
    <location>
        <begin position="1"/>
        <end position="20"/>
    </location>
</feature>
<evidence type="ECO:0000256" key="1">
    <source>
        <dbReference type="SAM" id="MobiDB-lite"/>
    </source>
</evidence>
<organism evidence="2 3">
    <name type="scientific">Cetraspora pellucida</name>
    <dbReference type="NCBI Taxonomy" id="1433469"/>
    <lineage>
        <taxon>Eukaryota</taxon>
        <taxon>Fungi</taxon>
        <taxon>Fungi incertae sedis</taxon>
        <taxon>Mucoromycota</taxon>
        <taxon>Glomeromycotina</taxon>
        <taxon>Glomeromycetes</taxon>
        <taxon>Diversisporales</taxon>
        <taxon>Gigasporaceae</taxon>
        <taxon>Cetraspora</taxon>
    </lineage>
</organism>
<dbReference type="EMBL" id="CAJVQA010007458">
    <property type="protein sequence ID" value="CAG8657014.1"/>
    <property type="molecule type" value="Genomic_DNA"/>
</dbReference>
<proteinExistence type="predicted"/>
<comment type="caution">
    <text evidence="2">The sequence shown here is derived from an EMBL/GenBank/DDBJ whole genome shotgun (WGS) entry which is preliminary data.</text>
</comment>
<gene>
    <name evidence="2" type="ORF">CPELLU_LOCUS9621</name>
</gene>
<name>A0A9N9E218_9GLOM</name>